<dbReference type="InterPro" id="IPR014710">
    <property type="entry name" value="RmlC-like_jellyroll"/>
</dbReference>
<keyword evidence="1" id="KW-0805">Transcription regulation</keyword>
<evidence type="ECO:0000256" key="3">
    <source>
        <dbReference type="ARBA" id="ARBA00023163"/>
    </source>
</evidence>
<keyword evidence="2" id="KW-0238">DNA-binding</keyword>
<keyword evidence="3" id="KW-0804">Transcription</keyword>
<dbReference type="InterPro" id="IPR047264">
    <property type="entry name" value="Cupin_HpaA-like_N"/>
</dbReference>
<reference evidence="5 6" key="1">
    <citation type="submission" date="2017-07" db="EMBL/GenBank/DDBJ databases">
        <title>Niveispirillum cyanobacteriorum sp. nov., isolated from cyanobacterial aggregates in a eutrophic lake.</title>
        <authorList>
            <person name="Cai H."/>
        </authorList>
    </citation>
    <scope>NUCLEOTIDE SEQUENCE [LARGE SCALE GENOMIC DNA]</scope>
    <source>
        <strain evidence="6">TH1-14</strain>
    </source>
</reference>
<feature type="domain" description="HTH araC/xylS-type" evidence="4">
    <location>
        <begin position="264"/>
        <end position="362"/>
    </location>
</feature>
<dbReference type="OrthoDB" id="9814125at2"/>
<dbReference type="InterPro" id="IPR009057">
    <property type="entry name" value="Homeodomain-like_sf"/>
</dbReference>
<dbReference type="InterPro" id="IPR018060">
    <property type="entry name" value="HTH_AraC"/>
</dbReference>
<dbReference type="Gene3D" id="2.60.120.10">
    <property type="entry name" value="Jelly Rolls"/>
    <property type="match status" value="1"/>
</dbReference>
<dbReference type="Pfam" id="PF12833">
    <property type="entry name" value="HTH_18"/>
    <property type="match status" value="1"/>
</dbReference>
<dbReference type="InterPro" id="IPR011051">
    <property type="entry name" value="RmlC_Cupin_sf"/>
</dbReference>
<comment type="caution">
    <text evidence="5">The sequence shown here is derived from an EMBL/GenBank/DDBJ whole genome shotgun (WGS) entry which is preliminary data.</text>
</comment>
<dbReference type="SUPFAM" id="SSF46689">
    <property type="entry name" value="Homeodomain-like"/>
    <property type="match status" value="1"/>
</dbReference>
<dbReference type="Gene3D" id="1.10.10.60">
    <property type="entry name" value="Homeodomain-like"/>
    <property type="match status" value="1"/>
</dbReference>
<organism evidence="5 6">
    <name type="scientific">Niveispirillum lacus</name>
    <dbReference type="NCBI Taxonomy" id="1981099"/>
    <lineage>
        <taxon>Bacteria</taxon>
        <taxon>Pseudomonadati</taxon>
        <taxon>Pseudomonadota</taxon>
        <taxon>Alphaproteobacteria</taxon>
        <taxon>Rhodospirillales</taxon>
        <taxon>Azospirillaceae</taxon>
        <taxon>Niveispirillum</taxon>
    </lineage>
</organism>
<proteinExistence type="predicted"/>
<dbReference type="PANTHER" id="PTHR46796">
    <property type="entry name" value="HTH-TYPE TRANSCRIPTIONAL ACTIVATOR RHAS-RELATED"/>
    <property type="match status" value="1"/>
</dbReference>
<dbReference type="CDD" id="cd06999">
    <property type="entry name" value="cupin_HpaA-like_N"/>
    <property type="match status" value="1"/>
</dbReference>
<dbReference type="GO" id="GO:0003700">
    <property type="term" value="F:DNA-binding transcription factor activity"/>
    <property type="evidence" value="ECO:0007669"/>
    <property type="project" value="InterPro"/>
</dbReference>
<accession>A0A255Z1V5</accession>
<evidence type="ECO:0000256" key="2">
    <source>
        <dbReference type="ARBA" id="ARBA00023125"/>
    </source>
</evidence>
<dbReference type="EMBL" id="NOXU01000028">
    <property type="protein sequence ID" value="OYQ34630.1"/>
    <property type="molecule type" value="Genomic_DNA"/>
</dbReference>
<evidence type="ECO:0000313" key="6">
    <source>
        <dbReference type="Proteomes" id="UP000216998"/>
    </source>
</evidence>
<keyword evidence="6" id="KW-1185">Reference proteome</keyword>
<dbReference type="AlphaFoldDB" id="A0A255Z1V5"/>
<dbReference type="SUPFAM" id="SSF51182">
    <property type="entry name" value="RmlC-like cupins"/>
    <property type="match status" value="1"/>
</dbReference>
<sequence length="365" mass="39503">MTHSTPALYKRWPSSNPAGPAPMMATCVRITIPLPVIFMGCWGKDSVGEPLAQDTHLSKSWIFHRLLVMLRRMSRKTSNPVPRFFLYGEAEAKADEHFIHAETVERRSQPSGWQIQPHAHADLNHVLVIASGGGALLVDGTRTGFTAPCLLLVPAGEVHGFQWNADSQGHVVTFVEPLLRGLVRREPGLGDLFGRPAIVPLGDDGADCLRMATLLEAETSGTRVGRSLLVEAALMALLVHAWRAARLSAGGSGAARGPRAALVARYRDMIEQYYRAGWGVAQFADALGVTPGRLRAACIAVTGHPPLDLLHDRLLAEAKRSLLYSDLAVAEVAFDLGFTDPAYFNRFFTGRVGCSPGRFRQGAAG</sequence>
<dbReference type="Pfam" id="PF02311">
    <property type="entry name" value="AraC_binding"/>
    <property type="match status" value="1"/>
</dbReference>
<dbReference type="SMART" id="SM00342">
    <property type="entry name" value="HTH_ARAC"/>
    <property type="match status" value="1"/>
</dbReference>
<dbReference type="GO" id="GO:0043565">
    <property type="term" value="F:sequence-specific DNA binding"/>
    <property type="evidence" value="ECO:0007669"/>
    <property type="project" value="InterPro"/>
</dbReference>
<dbReference type="InterPro" id="IPR050204">
    <property type="entry name" value="AraC_XylS_family_regulators"/>
</dbReference>
<gene>
    <name evidence="5" type="ORF">CHU95_10815</name>
</gene>
<evidence type="ECO:0000313" key="5">
    <source>
        <dbReference type="EMBL" id="OYQ34630.1"/>
    </source>
</evidence>
<name>A0A255Z1V5_9PROT</name>
<dbReference type="PROSITE" id="PS01124">
    <property type="entry name" value="HTH_ARAC_FAMILY_2"/>
    <property type="match status" value="1"/>
</dbReference>
<evidence type="ECO:0000259" key="4">
    <source>
        <dbReference type="PROSITE" id="PS01124"/>
    </source>
</evidence>
<dbReference type="Proteomes" id="UP000216998">
    <property type="component" value="Unassembled WGS sequence"/>
</dbReference>
<evidence type="ECO:0000256" key="1">
    <source>
        <dbReference type="ARBA" id="ARBA00023015"/>
    </source>
</evidence>
<dbReference type="InterPro" id="IPR003313">
    <property type="entry name" value="AraC-bd"/>
</dbReference>
<protein>
    <recommendedName>
        <fullName evidence="4">HTH araC/xylS-type domain-containing protein</fullName>
    </recommendedName>
</protein>